<reference evidence="5 6" key="1">
    <citation type="submission" date="2019-12" db="EMBL/GenBank/DDBJ databases">
        <authorList>
            <person name="Li M."/>
        </authorList>
    </citation>
    <scope>NUCLEOTIDE SEQUENCE [LARGE SCALE GENOMIC DNA]</scope>
    <source>
        <strain evidence="5 6">GBMRC 2024</strain>
    </source>
</reference>
<organism evidence="5 6">
    <name type="scientific">Pseudooceanicola albus</name>
    <dbReference type="NCBI Taxonomy" id="2692189"/>
    <lineage>
        <taxon>Bacteria</taxon>
        <taxon>Pseudomonadati</taxon>
        <taxon>Pseudomonadota</taxon>
        <taxon>Alphaproteobacteria</taxon>
        <taxon>Rhodobacterales</taxon>
        <taxon>Paracoccaceae</taxon>
        <taxon>Pseudooceanicola</taxon>
    </lineage>
</organism>
<dbReference type="InterPro" id="IPR002937">
    <property type="entry name" value="Amino_oxidase"/>
</dbReference>
<dbReference type="PANTHER" id="PTHR10668">
    <property type="entry name" value="PHYTOENE DEHYDROGENASE"/>
    <property type="match status" value="1"/>
</dbReference>
<gene>
    <name evidence="5" type="ORF">GR170_24415</name>
</gene>
<dbReference type="InterPro" id="IPR036188">
    <property type="entry name" value="FAD/NAD-bd_sf"/>
</dbReference>
<dbReference type="EMBL" id="WUMU01000039">
    <property type="protein sequence ID" value="MXN20975.1"/>
    <property type="molecule type" value="Genomic_DNA"/>
</dbReference>
<sequence length="530" mass="58239">MSNYDVVVMGGGHNQLGTAAYLAKAGKKVLVLEKKEFAGGGAVTLPRTAPGFLHNKHSMIHGMIQANPMLLHDELGLKSKYGLEYIHPDPPMSLVLKDFTYMRSYISIDKTCEEIARFSPKDAETYREFVEWGGRMMPMLMQGMFNVPVPMGAFLMMMQGNEDGRRLIDLMFRSPLQIVDELFESDLLKIFILKWASEGILQFPDDMGTGLGVMIMIVMTHYYPVGFAKGGSGELPRALIDCIEDHGGQIRYNTEIDSVIVESGRAVGLRSIEGEEFRAKDAVVAAIHPNLLGDFVEGLDEAMLRRASRVTNAPYALFKIDAALDRPVSAFAGNLPDEVFGTAANTIHATTLLEFLENFEPLRMGRVNTENPLQGGGPTALPGLQPEGTSNLYMTSYQPYDIGRQGPGKWDDIKEDVADRLLEKHSHFYPGLADAVIAREVDSPLDMQRWSPATFVNGEVHGAGLQLFQTSGFRPTPELAQYAVPGCERLYLCGPFMHPGGAIFGAGRPTAIKILDDLDIDFDKVIAGAV</sequence>
<name>A0A6L7GAA5_9RHOB</name>
<dbReference type="PANTHER" id="PTHR10668:SF103">
    <property type="entry name" value="PYRIDINE NUCLEOTIDE-DISULFIDE OXIDOREDUCTASE DOMAIN-CONTAINING PROTEIN 2"/>
    <property type="match status" value="1"/>
</dbReference>
<comment type="caution">
    <text evidence="5">The sequence shown here is derived from an EMBL/GenBank/DDBJ whole genome shotgun (WGS) entry which is preliminary data.</text>
</comment>
<comment type="subunit">
    <text evidence="2">Interacts with COX5B; this interaction may contribute to localize PYROXD2 to the inner face of the inner mitochondrial membrane.</text>
</comment>
<evidence type="ECO:0000256" key="2">
    <source>
        <dbReference type="ARBA" id="ARBA00038825"/>
    </source>
</evidence>
<feature type="domain" description="Amine oxidase" evidence="4">
    <location>
        <begin position="18"/>
        <end position="303"/>
    </location>
</feature>
<dbReference type="SUPFAM" id="SSF51905">
    <property type="entry name" value="FAD/NAD(P)-binding domain"/>
    <property type="match status" value="1"/>
</dbReference>
<dbReference type="Proteomes" id="UP000477911">
    <property type="component" value="Unassembled WGS sequence"/>
</dbReference>
<dbReference type="RefSeq" id="WP_160897091.1">
    <property type="nucleotide sequence ID" value="NZ_WUMU01000039.1"/>
</dbReference>
<proteinExistence type="predicted"/>
<evidence type="ECO:0000313" key="5">
    <source>
        <dbReference type="EMBL" id="MXN20975.1"/>
    </source>
</evidence>
<dbReference type="AlphaFoldDB" id="A0A6L7GAA5"/>
<dbReference type="Gene3D" id="3.50.50.60">
    <property type="entry name" value="FAD/NAD(P)-binding domain"/>
    <property type="match status" value="2"/>
</dbReference>
<protein>
    <recommendedName>
        <fullName evidence="3">Pyridine nucleotide-disulfide oxidoreductase domain-containing protein 2</fullName>
    </recommendedName>
</protein>
<keyword evidence="6" id="KW-1185">Reference proteome</keyword>
<accession>A0A6L7GAA5</accession>
<evidence type="ECO:0000313" key="6">
    <source>
        <dbReference type="Proteomes" id="UP000477911"/>
    </source>
</evidence>
<comment type="function">
    <text evidence="1">Probable oxidoreductase that may play a role as regulator of mitochondrial function.</text>
</comment>
<evidence type="ECO:0000256" key="3">
    <source>
        <dbReference type="ARBA" id="ARBA00040298"/>
    </source>
</evidence>
<dbReference type="Pfam" id="PF01593">
    <property type="entry name" value="Amino_oxidase"/>
    <property type="match status" value="1"/>
</dbReference>
<evidence type="ECO:0000256" key="1">
    <source>
        <dbReference type="ARBA" id="ARBA00037217"/>
    </source>
</evidence>
<evidence type="ECO:0000259" key="4">
    <source>
        <dbReference type="Pfam" id="PF01593"/>
    </source>
</evidence>
<dbReference type="GO" id="GO:0016491">
    <property type="term" value="F:oxidoreductase activity"/>
    <property type="evidence" value="ECO:0007669"/>
    <property type="project" value="InterPro"/>
</dbReference>